<evidence type="ECO:0000313" key="2">
    <source>
        <dbReference type="Proteomes" id="UP001195483"/>
    </source>
</evidence>
<reference evidence="1" key="3">
    <citation type="submission" date="2023-05" db="EMBL/GenBank/DDBJ databases">
        <authorList>
            <person name="Smith C.H."/>
        </authorList>
    </citation>
    <scope>NUCLEOTIDE SEQUENCE</scope>
    <source>
        <strain evidence="1">CHS0354</strain>
        <tissue evidence="1">Mantle</tissue>
    </source>
</reference>
<reference evidence="1" key="2">
    <citation type="journal article" date="2021" name="Genome Biol. Evol.">
        <title>Developing a high-quality reference genome for a parasitic bivalve with doubly uniparental inheritance (Bivalvia: Unionida).</title>
        <authorList>
            <person name="Smith C.H."/>
        </authorList>
    </citation>
    <scope>NUCLEOTIDE SEQUENCE</scope>
    <source>
        <strain evidence="1">CHS0354</strain>
        <tissue evidence="1">Mantle</tissue>
    </source>
</reference>
<gene>
    <name evidence="1" type="ORF">CHS0354_013966</name>
</gene>
<protein>
    <submittedName>
        <fullName evidence="1">Uncharacterized protein</fullName>
    </submittedName>
</protein>
<proteinExistence type="predicted"/>
<keyword evidence="2" id="KW-1185">Reference proteome</keyword>
<dbReference type="EMBL" id="JAEAOA010000856">
    <property type="protein sequence ID" value="KAK3581059.1"/>
    <property type="molecule type" value="Genomic_DNA"/>
</dbReference>
<accession>A0AAE0RX34</accession>
<evidence type="ECO:0000313" key="1">
    <source>
        <dbReference type="EMBL" id="KAK3581059.1"/>
    </source>
</evidence>
<dbReference type="Proteomes" id="UP001195483">
    <property type="component" value="Unassembled WGS sequence"/>
</dbReference>
<name>A0AAE0RX34_9BIVA</name>
<comment type="caution">
    <text evidence="1">The sequence shown here is derived from an EMBL/GenBank/DDBJ whole genome shotgun (WGS) entry which is preliminary data.</text>
</comment>
<sequence length="209" mass="23674">MNLKCRSRNIWCGRCLVLLSVLTLLLLIYTLNGTIWDISKPVLDTYIVQNTKFNSPNNSSQQGVTDANIHKMNSLNKSSGKRVTNVNIQKNKSMSTELPPPETTVGYSQKMNRLKTLLQRRVAEDDPKLIQLIRSEFVFIPENKPYNLRNPDVRDYSCGQSSAIDNVLNQKECLVYSDLVILCLLSLADRVLNAYMSCTSTLQSVEQVK</sequence>
<reference evidence="1" key="1">
    <citation type="journal article" date="2021" name="Genome Biol. Evol.">
        <title>A High-Quality Reference Genome for a Parasitic Bivalve with Doubly Uniparental Inheritance (Bivalvia: Unionida).</title>
        <authorList>
            <person name="Smith C.H."/>
        </authorList>
    </citation>
    <scope>NUCLEOTIDE SEQUENCE</scope>
    <source>
        <strain evidence="1">CHS0354</strain>
    </source>
</reference>
<dbReference type="AlphaFoldDB" id="A0AAE0RX34"/>
<organism evidence="1 2">
    <name type="scientific">Potamilus streckersoni</name>
    <dbReference type="NCBI Taxonomy" id="2493646"/>
    <lineage>
        <taxon>Eukaryota</taxon>
        <taxon>Metazoa</taxon>
        <taxon>Spiralia</taxon>
        <taxon>Lophotrochozoa</taxon>
        <taxon>Mollusca</taxon>
        <taxon>Bivalvia</taxon>
        <taxon>Autobranchia</taxon>
        <taxon>Heteroconchia</taxon>
        <taxon>Palaeoheterodonta</taxon>
        <taxon>Unionida</taxon>
        <taxon>Unionoidea</taxon>
        <taxon>Unionidae</taxon>
        <taxon>Ambleminae</taxon>
        <taxon>Lampsilini</taxon>
        <taxon>Potamilus</taxon>
    </lineage>
</organism>